<dbReference type="Proteomes" id="UP000199256">
    <property type="component" value="Unassembled WGS sequence"/>
</dbReference>
<feature type="region of interest" description="Disordered" evidence="3">
    <location>
        <begin position="98"/>
        <end position="130"/>
    </location>
</feature>
<dbReference type="Pfam" id="PF13174">
    <property type="entry name" value="TPR_6"/>
    <property type="match status" value="1"/>
</dbReference>
<keyword evidence="1" id="KW-0131">Cell cycle</keyword>
<keyword evidence="2" id="KW-0802">TPR repeat</keyword>
<dbReference type="Gene3D" id="1.25.40.10">
    <property type="entry name" value="Tetratricopeptide repeat domain"/>
    <property type="match status" value="1"/>
</dbReference>
<dbReference type="PROSITE" id="PS50005">
    <property type="entry name" value="TPR"/>
    <property type="match status" value="1"/>
</dbReference>
<feature type="domain" description="YbgF trimerisation" evidence="4">
    <location>
        <begin position="31"/>
        <end position="102"/>
    </location>
</feature>
<sequence length="256" mass="29581">MSGRLFPFLVFGALLVGGVSGPAHAQDRLAQLEERLERLERILENQALMEMLNRVDSMDRDLRELRGESDALRHELETVKTRQRDLYLDVDQRLEQLEQASSSRQDSEASPESEARSGQQRLVDPQDAGDDRQAYQDAFNLLREGRHRRSIEAFQSFLERYPDSPLAANAQYWLAEAFYVTRDFEQALQEFSRVLEEYPDSNKGADAQLKKGFTHFELQQWEAAREQLTQVRDEHPGTTVARLAEQRLARLAERSD</sequence>
<dbReference type="SUPFAM" id="SSF48452">
    <property type="entry name" value="TPR-like"/>
    <property type="match status" value="1"/>
</dbReference>
<evidence type="ECO:0000313" key="5">
    <source>
        <dbReference type="EMBL" id="SEK50043.1"/>
    </source>
</evidence>
<dbReference type="InterPro" id="IPR034706">
    <property type="entry name" value="CpoB"/>
</dbReference>
<proteinExistence type="inferred from homology"/>
<organism evidence="5 6">
    <name type="scientific">Ectothiorhodospira marina</name>
    <dbReference type="NCBI Taxonomy" id="1396821"/>
    <lineage>
        <taxon>Bacteria</taxon>
        <taxon>Pseudomonadati</taxon>
        <taxon>Pseudomonadota</taxon>
        <taxon>Gammaproteobacteria</taxon>
        <taxon>Chromatiales</taxon>
        <taxon>Ectothiorhodospiraceae</taxon>
        <taxon>Ectothiorhodospira</taxon>
    </lineage>
</organism>
<dbReference type="Pfam" id="PF16331">
    <property type="entry name" value="TolA_bind_tri"/>
    <property type="match status" value="1"/>
</dbReference>
<accession>A0A1H7HI47</accession>
<keyword evidence="1" id="KW-0175">Coiled coil</keyword>
<dbReference type="Pfam" id="PF13432">
    <property type="entry name" value="TPR_16"/>
    <property type="match status" value="1"/>
</dbReference>
<dbReference type="InterPro" id="IPR019734">
    <property type="entry name" value="TPR_rpt"/>
</dbReference>
<dbReference type="GO" id="GO:0070206">
    <property type="term" value="P:protein trimerization"/>
    <property type="evidence" value="ECO:0007669"/>
    <property type="project" value="InterPro"/>
</dbReference>
<dbReference type="GO" id="GO:0043093">
    <property type="term" value="P:FtsZ-dependent cytokinesis"/>
    <property type="evidence" value="ECO:0007669"/>
    <property type="project" value="UniProtKB-UniRule"/>
</dbReference>
<feature type="coiled-coil region" evidence="1">
    <location>
        <begin position="22"/>
        <end position="82"/>
    </location>
</feature>
<reference evidence="6" key="1">
    <citation type="submission" date="2016-10" db="EMBL/GenBank/DDBJ databases">
        <authorList>
            <person name="Varghese N."/>
            <person name="Submissions S."/>
        </authorList>
    </citation>
    <scope>NUCLEOTIDE SEQUENCE [LARGE SCALE GENOMIC DNA]</scope>
    <source>
        <strain evidence="6">DSM 241</strain>
    </source>
</reference>
<dbReference type="InterPro" id="IPR014162">
    <property type="entry name" value="CpoB_C"/>
</dbReference>
<dbReference type="InterPro" id="IPR032519">
    <property type="entry name" value="YbgF_tri"/>
</dbReference>
<dbReference type="NCBIfam" id="TIGR02795">
    <property type="entry name" value="tol_pal_ybgF"/>
    <property type="match status" value="1"/>
</dbReference>
<dbReference type="SMART" id="SM00028">
    <property type="entry name" value="TPR"/>
    <property type="match status" value="2"/>
</dbReference>
<dbReference type="HAMAP" id="MF_02066">
    <property type="entry name" value="CpoB"/>
    <property type="match status" value="1"/>
</dbReference>
<evidence type="ECO:0000313" key="6">
    <source>
        <dbReference type="Proteomes" id="UP000199256"/>
    </source>
</evidence>
<feature type="compositionally biased region" description="Polar residues" evidence="3">
    <location>
        <begin position="98"/>
        <end position="120"/>
    </location>
</feature>
<keyword evidence="1" id="KW-0732">Signal</keyword>
<keyword evidence="1" id="KW-0574">Periplasm</keyword>
<keyword evidence="6" id="KW-1185">Reference proteome</keyword>
<dbReference type="RefSeq" id="WP_245740536.1">
    <property type="nucleotide sequence ID" value="NZ_FOAA01000002.1"/>
</dbReference>
<comment type="similarity">
    <text evidence="1">Belongs to the CpoB family.</text>
</comment>
<comment type="function">
    <text evidence="1">Mediates coordination of peptidoglycan synthesis and outer membrane constriction during cell division.</text>
</comment>
<dbReference type="InterPro" id="IPR011990">
    <property type="entry name" value="TPR-like_helical_dom_sf"/>
</dbReference>
<dbReference type="Gene3D" id="1.20.5.110">
    <property type="match status" value="1"/>
</dbReference>
<keyword evidence="1" id="KW-0132">Cell division</keyword>
<evidence type="ECO:0000256" key="1">
    <source>
        <dbReference type="HAMAP-Rule" id="MF_02066"/>
    </source>
</evidence>
<name>A0A1H7HI47_9GAMM</name>
<comment type="subcellular location">
    <subcellularLocation>
        <location evidence="1">Periplasm</location>
    </subcellularLocation>
</comment>
<dbReference type="GO" id="GO:0030288">
    <property type="term" value="C:outer membrane-bounded periplasmic space"/>
    <property type="evidence" value="ECO:0007669"/>
    <property type="project" value="UniProtKB-UniRule"/>
</dbReference>
<protein>
    <recommendedName>
        <fullName evidence="1">Cell division coordinator CpoB</fullName>
    </recommendedName>
</protein>
<evidence type="ECO:0000256" key="3">
    <source>
        <dbReference type="SAM" id="MobiDB-lite"/>
    </source>
</evidence>
<dbReference type="STRING" id="1396821.SAMN05444515_102176"/>
<evidence type="ECO:0000259" key="4">
    <source>
        <dbReference type="Pfam" id="PF16331"/>
    </source>
</evidence>
<gene>
    <name evidence="1" type="primary">cpoB</name>
    <name evidence="5" type="ORF">SAMN05444515_102176</name>
</gene>
<evidence type="ECO:0000256" key="2">
    <source>
        <dbReference type="PROSITE-ProRule" id="PRU00339"/>
    </source>
</evidence>
<feature type="repeat" description="TPR" evidence="2">
    <location>
        <begin position="168"/>
        <end position="201"/>
    </location>
</feature>
<dbReference type="AlphaFoldDB" id="A0A1H7HI47"/>
<dbReference type="EMBL" id="FOAA01000002">
    <property type="protein sequence ID" value="SEK50043.1"/>
    <property type="molecule type" value="Genomic_DNA"/>
</dbReference>